<dbReference type="AlphaFoldDB" id="A0AA88MJL5"/>
<feature type="compositionally biased region" description="Low complexity" evidence="4">
    <location>
        <begin position="200"/>
        <end position="211"/>
    </location>
</feature>
<evidence type="ECO:0000256" key="4">
    <source>
        <dbReference type="SAM" id="MobiDB-lite"/>
    </source>
</evidence>
<feature type="compositionally biased region" description="Polar residues" evidence="4">
    <location>
        <begin position="219"/>
        <end position="260"/>
    </location>
</feature>
<dbReference type="InterPro" id="IPR050541">
    <property type="entry name" value="LRR_TM_domain-containing"/>
</dbReference>
<dbReference type="PANTHER" id="PTHR24369:SF210">
    <property type="entry name" value="CHAOPTIN-RELATED"/>
    <property type="match status" value="1"/>
</dbReference>
<name>A0AA88MJL5_CHASR</name>
<accession>A0AA88MJL5</accession>
<dbReference type="PANTHER" id="PTHR24369">
    <property type="entry name" value="ANTIGEN BSP, PUTATIVE-RELATED"/>
    <property type="match status" value="1"/>
</dbReference>
<feature type="compositionally biased region" description="Basic and acidic residues" evidence="4">
    <location>
        <begin position="481"/>
        <end position="492"/>
    </location>
</feature>
<dbReference type="GO" id="GO:0005886">
    <property type="term" value="C:plasma membrane"/>
    <property type="evidence" value="ECO:0007669"/>
    <property type="project" value="TreeGrafter"/>
</dbReference>
<feature type="region of interest" description="Disordered" evidence="4">
    <location>
        <begin position="471"/>
        <end position="541"/>
    </location>
</feature>
<dbReference type="Pfam" id="PF13855">
    <property type="entry name" value="LRR_8"/>
    <property type="match status" value="2"/>
</dbReference>
<feature type="region of interest" description="Disordered" evidence="4">
    <location>
        <begin position="365"/>
        <end position="387"/>
    </location>
</feature>
<dbReference type="SUPFAM" id="SSF52058">
    <property type="entry name" value="L domain-like"/>
    <property type="match status" value="1"/>
</dbReference>
<feature type="compositionally biased region" description="Basic and acidic residues" evidence="4">
    <location>
        <begin position="499"/>
        <end position="509"/>
    </location>
</feature>
<keyword evidence="2" id="KW-0732">Signal</keyword>
<proteinExistence type="predicted"/>
<dbReference type="SMART" id="SM00082">
    <property type="entry name" value="LRRCT"/>
    <property type="match status" value="1"/>
</dbReference>
<evidence type="ECO:0000256" key="2">
    <source>
        <dbReference type="ARBA" id="ARBA00022729"/>
    </source>
</evidence>
<dbReference type="Proteomes" id="UP001187415">
    <property type="component" value="Unassembled WGS sequence"/>
</dbReference>
<dbReference type="InterPro" id="IPR032675">
    <property type="entry name" value="LRR_dom_sf"/>
</dbReference>
<feature type="region of interest" description="Disordered" evidence="4">
    <location>
        <begin position="200"/>
        <end position="286"/>
    </location>
</feature>
<dbReference type="InterPro" id="IPR000483">
    <property type="entry name" value="Cys-rich_flank_reg_C"/>
</dbReference>
<keyword evidence="7" id="KW-1185">Reference proteome</keyword>
<dbReference type="EMBL" id="JAUPFM010000011">
    <property type="protein sequence ID" value="KAK2837963.1"/>
    <property type="molecule type" value="Genomic_DNA"/>
</dbReference>
<protein>
    <recommendedName>
        <fullName evidence="5">LRRCT domain-containing protein</fullName>
    </recommendedName>
</protein>
<dbReference type="InterPro" id="IPR001611">
    <property type="entry name" value="Leu-rich_rpt"/>
</dbReference>
<evidence type="ECO:0000256" key="3">
    <source>
        <dbReference type="ARBA" id="ARBA00022737"/>
    </source>
</evidence>
<evidence type="ECO:0000256" key="1">
    <source>
        <dbReference type="ARBA" id="ARBA00022614"/>
    </source>
</evidence>
<feature type="region of interest" description="Disordered" evidence="4">
    <location>
        <begin position="315"/>
        <end position="350"/>
    </location>
</feature>
<evidence type="ECO:0000313" key="7">
    <source>
        <dbReference type="Proteomes" id="UP001187415"/>
    </source>
</evidence>
<evidence type="ECO:0000313" key="6">
    <source>
        <dbReference type="EMBL" id="KAK2837963.1"/>
    </source>
</evidence>
<evidence type="ECO:0000259" key="5">
    <source>
        <dbReference type="SMART" id="SM00082"/>
    </source>
</evidence>
<keyword evidence="1" id="KW-0433">Leucine-rich repeat</keyword>
<organism evidence="6 7">
    <name type="scientific">Channa striata</name>
    <name type="common">Snakehead murrel</name>
    <name type="synonym">Ophicephalus striatus</name>
    <dbReference type="NCBI Taxonomy" id="64152"/>
    <lineage>
        <taxon>Eukaryota</taxon>
        <taxon>Metazoa</taxon>
        <taxon>Chordata</taxon>
        <taxon>Craniata</taxon>
        <taxon>Vertebrata</taxon>
        <taxon>Euteleostomi</taxon>
        <taxon>Actinopterygii</taxon>
        <taxon>Neopterygii</taxon>
        <taxon>Teleostei</taxon>
        <taxon>Neoteleostei</taxon>
        <taxon>Acanthomorphata</taxon>
        <taxon>Anabantaria</taxon>
        <taxon>Anabantiformes</taxon>
        <taxon>Channoidei</taxon>
        <taxon>Channidae</taxon>
        <taxon>Channa</taxon>
    </lineage>
</organism>
<reference evidence="6" key="1">
    <citation type="submission" date="2023-07" db="EMBL/GenBank/DDBJ databases">
        <title>Chromosome-level Genome Assembly of Striped Snakehead (Channa striata).</title>
        <authorList>
            <person name="Liu H."/>
        </authorList>
    </citation>
    <scope>NUCLEOTIDE SEQUENCE</scope>
    <source>
        <strain evidence="6">Gz</strain>
        <tissue evidence="6">Muscle</tissue>
    </source>
</reference>
<dbReference type="Gene3D" id="3.80.10.10">
    <property type="entry name" value="Ribonuclease Inhibitor"/>
    <property type="match status" value="1"/>
</dbReference>
<dbReference type="SMART" id="SM00369">
    <property type="entry name" value="LRR_TYP"/>
    <property type="match status" value="4"/>
</dbReference>
<comment type="caution">
    <text evidence="6">The sequence shown here is derived from an EMBL/GenBank/DDBJ whole genome shotgun (WGS) entry which is preliminary data.</text>
</comment>
<feature type="compositionally biased region" description="Polar residues" evidence="4">
    <location>
        <begin position="275"/>
        <end position="286"/>
    </location>
</feature>
<gene>
    <name evidence="6" type="ORF">Q5P01_015175</name>
</gene>
<feature type="domain" description="LRRCT" evidence="5">
    <location>
        <begin position="149"/>
        <end position="198"/>
    </location>
</feature>
<dbReference type="InterPro" id="IPR003591">
    <property type="entry name" value="Leu-rich_rpt_typical-subtyp"/>
</dbReference>
<sequence length="577" mass="63298">MFLSDVGEIDSTMFHSSNLSSVTRLKIDDAGITGIAEGAFSSFQNLSSLSLNRNAVTQVNSHWFGRPTVLNELSLTENLIEVVNEVSLSGLTGLTKLSLNKNRIRTIAPNSFSSQTSLAELDLSENNMSRVSPGAFRSLKSTRIRLNENPWDCSCEAQDSVDTLKDLWNRSLLDPQGVTCGSPAPLKGQPLWNVSSCALSTTPGSPSGTPTFHHKPTGALTTLPASSAQPTSDTQNSVRPTESLSTVTSNTAASPPSETEPSVHPRPTDVPITPSPQTEATEPLPNTNTVCTLAVVIGKNQVTAQNETETQVKYADAQSANEEAERIQLSEKNFLSEKNEKQEDADGDMAENHHSLATDTETVPYLSIGANPHDPNKQSTVSPDQRSRVQKVIGRVSTWPPTAIQWQARCKMKDMEEKRSDVLSVWTQSEMFKFSDEVANDKTTSFSETHNHTDMRLEEKLKAEEMIQDTIRETPNQNRGKLHDSKPAEKPPHQPTSKSSKDAEQRNEAKGAGTSRQRGENQSSGPKAASGGASPDDDTLLSGNEYAFMDLLHEVVQNNGRWTRERWKQIHVNKQRR</sequence>
<feature type="compositionally biased region" description="Low complexity" evidence="4">
    <location>
        <begin position="523"/>
        <end position="534"/>
    </location>
</feature>
<keyword evidence="3" id="KW-0677">Repeat</keyword>
<feature type="compositionally biased region" description="Basic and acidic residues" evidence="4">
    <location>
        <begin position="323"/>
        <end position="350"/>
    </location>
</feature>